<dbReference type="EMBL" id="FLYE01000044">
    <property type="protein sequence ID" value="SCA57420.1"/>
    <property type="molecule type" value="Genomic_DNA"/>
</dbReference>
<dbReference type="AlphaFoldDB" id="A0A1C3RJG1"/>
<evidence type="ECO:0000313" key="1">
    <source>
        <dbReference type="EMBL" id="SCA57420.1"/>
    </source>
</evidence>
<evidence type="ECO:0000313" key="2">
    <source>
        <dbReference type="Proteomes" id="UP000231658"/>
    </source>
</evidence>
<keyword evidence="2" id="KW-1185">Reference proteome</keyword>
<organism evidence="1 2">
    <name type="scientific">Candidatus Terasakiella magnetica</name>
    <dbReference type="NCBI Taxonomy" id="1867952"/>
    <lineage>
        <taxon>Bacteria</taxon>
        <taxon>Pseudomonadati</taxon>
        <taxon>Pseudomonadota</taxon>
        <taxon>Alphaproteobacteria</taxon>
        <taxon>Rhodospirillales</taxon>
        <taxon>Terasakiellaceae</taxon>
        <taxon>Terasakiella</taxon>
    </lineage>
</organism>
<dbReference type="Proteomes" id="UP000231658">
    <property type="component" value="Unassembled WGS sequence"/>
</dbReference>
<protein>
    <submittedName>
        <fullName evidence="1">Uncharacterized protein</fullName>
    </submittedName>
</protein>
<accession>A0A1C3RJG1</accession>
<reference evidence="1 2" key="1">
    <citation type="submission" date="2016-07" db="EMBL/GenBank/DDBJ databases">
        <authorList>
            <person name="Lefevre C.T."/>
        </authorList>
    </citation>
    <scope>NUCLEOTIDE SEQUENCE [LARGE SCALE GENOMIC DNA]</scope>
    <source>
        <strain evidence="1">PR1</strain>
    </source>
</reference>
<dbReference type="STRING" id="1867952.MTBPR1_50176"/>
<sequence length="24" mass="2778">MRPFLSILFRCLPTNSAMVAYAYI</sequence>
<name>A0A1C3RJG1_9PROT</name>
<proteinExistence type="predicted"/>
<gene>
    <name evidence="1" type="ORF">MTBPR1_50176</name>
</gene>